<dbReference type="PROSITE" id="PS50011">
    <property type="entry name" value="PROTEIN_KINASE_DOM"/>
    <property type="match status" value="1"/>
</dbReference>
<dbReference type="GO" id="GO:0005634">
    <property type="term" value="C:nucleus"/>
    <property type="evidence" value="ECO:0007669"/>
    <property type="project" value="TreeGrafter"/>
</dbReference>
<organism evidence="8 9">
    <name type="scientific">Tetrahymena thermophila (strain SB210)</name>
    <dbReference type="NCBI Taxonomy" id="312017"/>
    <lineage>
        <taxon>Eukaryota</taxon>
        <taxon>Sar</taxon>
        <taxon>Alveolata</taxon>
        <taxon>Ciliophora</taxon>
        <taxon>Intramacronucleata</taxon>
        <taxon>Oligohymenophorea</taxon>
        <taxon>Hymenostomatida</taxon>
        <taxon>Tetrahymenina</taxon>
        <taxon>Tetrahymenidae</taxon>
        <taxon>Tetrahymena</taxon>
    </lineage>
</organism>
<dbReference type="Pfam" id="PF00069">
    <property type="entry name" value="Pkinase"/>
    <property type="match status" value="1"/>
</dbReference>
<gene>
    <name evidence="8" type="ORF">TTHERM_000787209</name>
</gene>
<dbReference type="InParanoid" id="W7X0W7"/>
<dbReference type="AlphaFoldDB" id="W7X0W7"/>
<feature type="domain" description="Protein kinase" evidence="7">
    <location>
        <begin position="1"/>
        <end position="244"/>
    </location>
</feature>
<dbReference type="RefSeq" id="XP_012654677.1">
    <property type="nucleotide sequence ID" value="XM_012799223.1"/>
</dbReference>
<dbReference type="GO" id="GO:0005524">
    <property type="term" value="F:ATP binding"/>
    <property type="evidence" value="ECO:0007669"/>
    <property type="project" value="UniProtKB-KW"/>
</dbReference>
<dbReference type="STRING" id="312017.W7X0W7"/>
<dbReference type="GeneID" id="24440675"/>
<feature type="region of interest" description="Disordered" evidence="6">
    <location>
        <begin position="279"/>
        <end position="311"/>
    </location>
</feature>
<keyword evidence="2" id="KW-0808">Transferase</keyword>
<dbReference type="PANTHER" id="PTHR24345">
    <property type="entry name" value="SERINE/THREONINE-PROTEIN KINASE PLK"/>
    <property type="match status" value="1"/>
</dbReference>
<keyword evidence="4 8" id="KW-0418">Kinase</keyword>
<evidence type="ECO:0000256" key="3">
    <source>
        <dbReference type="ARBA" id="ARBA00022741"/>
    </source>
</evidence>
<keyword evidence="9" id="KW-1185">Reference proteome</keyword>
<name>W7X0W7_TETTS</name>
<evidence type="ECO:0000256" key="6">
    <source>
        <dbReference type="SAM" id="MobiDB-lite"/>
    </source>
</evidence>
<keyword evidence="3" id="KW-0547">Nucleotide-binding</keyword>
<evidence type="ECO:0000256" key="4">
    <source>
        <dbReference type="ARBA" id="ARBA00022777"/>
    </source>
</evidence>
<proteinExistence type="predicted"/>
<evidence type="ECO:0000256" key="2">
    <source>
        <dbReference type="ARBA" id="ARBA00022679"/>
    </source>
</evidence>
<evidence type="ECO:0000256" key="1">
    <source>
        <dbReference type="ARBA" id="ARBA00022527"/>
    </source>
</evidence>
<reference evidence="9" key="1">
    <citation type="journal article" date="2006" name="PLoS Biol.">
        <title>Macronuclear genome sequence of the ciliate Tetrahymena thermophila, a model eukaryote.</title>
        <authorList>
            <person name="Eisen J.A."/>
            <person name="Coyne R.S."/>
            <person name="Wu M."/>
            <person name="Wu D."/>
            <person name="Thiagarajan M."/>
            <person name="Wortman J.R."/>
            <person name="Badger J.H."/>
            <person name="Ren Q."/>
            <person name="Amedeo P."/>
            <person name="Jones K.M."/>
            <person name="Tallon L.J."/>
            <person name="Delcher A.L."/>
            <person name="Salzberg S.L."/>
            <person name="Silva J.C."/>
            <person name="Haas B.J."/>
            <person name="Majoros W.H."/>
            <person name="Farzad M."/>
            <person name="Carlton J.M."/>
            <person name="Smith R.K. Jr."/>
            <person name="Garg J."/>
            <person name="Pearlman R.E."/>
            <person name="Karrer K.M."/>
            <person name="Sun L."/>
            <person name="Manning G."/>
            <person name="Elde N.C."/>
            <person name="Turkewitz A.P."/>
            <person name="Asai D.J."/>
            <person name="Wilkes D.E."/>
            <person name="Wang Y."/>
            <person name="Cai H."/>
            <person name="Collins K."/>
            <person name="Stewart B.A."/>
            <person name="Lee S.R."/>
            <person name="Wilamowska K."/>
            <person name="Weinberg Z."/>
            <person name="Ruzzo W.L."/>
            <person name="Wloga D."/>
            <person name="Gaertig J."/>
            <person name="Frankel J."/>
            <person name="Tsao C.-C."/>
            <person name="Gorovsky M.A."/>
            <person name="Keeling P.J."/>
            <person name="Waller R.F."/>
            <person name="Patron N.J."/>
            <person name="Cherry J.M."/>
            <person name="Stover N.A."/>
            <person name="Krieger C.J."/>
            <person name="del Toro C."/>
            <person name="Ryder H.F."/>
            <person name="Williamson S.C."/>
            <person name="Barbeau R.A."/>
            <person name="Hamilton E.P."/>
            <person name="Orias E."/>
        </authorList>
    </citation>
    <scope>NUCLEOTIDE SEQUENCE [LARGE SCALE GENOMIC DNA]</scope>
    <source>
        <strain evidence="9">SB210</strain>
    </source>
</reference>
<evidence type="ECO:0000259" key="7">
    <source>
        <dbReference type="PROSITE" id="PS50011"/>
    </source>
</evidence>
<keyword evidence="1" id="KW-0723">Serine/threonine-protein kinase</keyword>
<dbReference type="Proteomes" id="UP000009168">
    <property type="component" value="Unassembled WGS sequence"/>
</dbReference>
<dbReference type="InterPro" id="IPR000719">
    <property type="entry name" value="Prot_kinase_dom"/>
</dbReference>
<dbReference type="EMBL" id="GG662552">
    <property type="protein sequence ID" value="EWS72790.1"/>
    <property type="molecule type" value="Genomic_DNA"/>
</dbReference>
<feature type="compositionally biased region" description="Basic residues" evidence="6">
    <location>
        <begin position="286"/>
        <end position="302"/>
    </location>
</feature>
<keyword evidence="5" id="KW-0067">ATP-binding</keyword>
<dbReference type="PANTHER" id="PTHR24345:SF91">
    <property type="entry name" value="SERINE_THREONINE-PROTEIN KINASE PLK4"/>
    <property type="match status" value="1"/>
</dbReference>
<evidence type="ECO:0000313" key="8">
    <source>
        <dbReference type="EMBL" id="EWS72790.1"/>
    </source>
</evidence>
<dbReference type="KEGG" id="tet:TTHERM_000787209"/>
<protein>
    <submittedName>
        <fullName evidence="8">Serine/Threonine kinase domain protein</fullName>
    </submittedName>
</protein>
<dbReference type="SUPFAM" id="SSF56112">
    <property type="entry name" value="Protein kinase-like (PK-like)"/>
    <property type="match status" value="1"/>
</dbReference>
<dbReference type="Gene3D" id="1.10.510.10">
    <property type="entry name" value="Transferase(Phosphotransferase) domain 1"/>
    <property type="match status" value="1"/>
</dbReference>
<evidence type="ECO:0000313" key="9">
    <source>
        <dbReference type="Proteomes" id="UP000009168"/>
    </source>
</evidence>
<dbReference type="eggNOG" id="KOG0661">
    <property type="taxonomic scope" value="Eukaryota"/>
</dbReference>
<sequence length="602" mass="69582">MKINEINILLKLKHPNIIDILDVQKGPDNAFYVILEHCSINLFSYYSLLKRKNRILSADKIKAIIFQIVRALVFLEKNGIIHGDINSLNVFLQDGVVKVAGFGHSVNESEKDQTRIHRQLGCFPSPEKLFGPKFKLSCKTDVFSLGCLFIELLQGKNIFREEHAPKIMQKYLIIIGRPFQQIQMEQLKALMDQENCVLPETEGIGLQNLLIGTDQEMIDLIKQMVTYVPQYRPQASEILNNPIFQEFIVKYKLQNTQQITTITENPQFYQISSIREFDRSKSNGRNTKKSKSKTKISKKRNKTLNTHKDINDSSTLPIMNNIYNPELSNQRIIKAYFDSSKKLNQVNLVHFNGKQEKKSQFSPREDSCQQGAVQFFRKGRSNSIASEGNEISKKFLNGKSQGSSPIALNENPQNYYQIEEIQYGSVQYSSNRSSSFSNDNKIKRNHNSFSNFDMQNEINQSSIALQKSILNNRLNHSKFLVPTIQQEMGFLPLIQNHTNSETNAINSEVKQSTIIQQQDPFLDQISKIEDKNLLQYSEHGQKNIDQIQIKTNNKIQIEKKRIYFQPPYLDSEKQYLKKIFQQDLSQNNKNTQARNNQKIIKK</sequence>
<evidence type="ECO:0000256" key="5">
    <source>
        <dbReference type="ARBA" id="ARBA00022840"/>
    </source>
</evidence>
<dbReference type="InterPro" id="IPR011009">
    <property type="entry name" value="Kinase-like_dom_sf"/>
</dbReference>
<dbReference type="GO" id="GO:0004674">
    <property type="term" value="F:protein serine/threonine kinase activity"/>
    <property type="evidence" value="ECO:0007669"/>
    <property type="project" value="UniProtKB-KW"/>
</dbReference>
<accession>W7X0W7</accession>